<evidence type="ECO:0000256" key="1">
    <source>
        <dbReference type="ARBA" id="ARBA00023002"/>
    </source>
</evidence>
<dbReference type="PANTHER" id="PTHR13789">
    <property type="entry name" value="MONOOXYGENASE"/>
    <property type="match status" value="1"/>
</dbReference>
<reference evidence="4 5" key="1">
    <citation type="submission" date="2024-06" db="EMBL/GenBank/DDBJ databases">
        <title>Genomic Encyclopedia of Type Strains, Phase IV (KMG-IV): sequencing the most valuable type-strain genomes for metagenomic binning, comparative biology and taxonomic classification.</title>
        <authorList>
            <person name="Goeker M."/>
        </authorList>
    </citation>
    <scope>NUCLEOTIDE SEQUENCE [LARGE SCALE GENOMIC DNA]</scope>
    <source>
        <strain evidence="4 5">DSM 17809</strain>
    </source>
</reference>
<gene>
    <name evidence="4" type="ORF">ABID41_001815</name>
</gene>
<keyword evidence="5" id="KW-1185">Reference proteome</keyword>
<dbReference type="RefSeq" id="WP_331930160.1">
    <property type="nucleotide sequence ID" value="NZ_JBEPLU010000001.1"/>
</dbReference>
<dbReference type="PRINTS" id="PR00420">
    <property type="entry name" value="RNGMNOXGNASE"/>
</dbReference>
<dbReference type="InterPro" id="IPR050493">
    <property type="entry name" value="FAD-dep_Monooxygenase_BioMet"/>
</dbReference>
<dbReference type="Pfam" id="PF01494">
    <property type="entry name" value="FAD_binding_3"/>
    <property type="match status" value="1"/>
</dbReference>
<evidence type="ECO:0000313" key="5">
    <source>
        <dbReference type="Proteomes" id="UP001549110"/>
    </source>
</evidence>
<dbReference type="Gene3D" id="3.50.50.60">
    <property type="entry name" value="FAD/NAD(P)-binding domain"/>
    <property type="match status" value="1"/>
</dbReference>
<dbReference type="EMBL" id="JBEPLU010000001">
    <property type="protein sequence ID" value="MET3526720.1"/>
    <property type="molecule type" value="Genomic_DNA"/>
</dbReference>
<organism evidence="4 5">
    <name type="scientific">Phenylobacterium koreense</name>
    <dbReference type="NCBI Taxonomy" id="266125"/>
    <lineage>
        <taxon>Bacteria</taxon>
        <taxon>Pseudomonadati</taxon>
        <taxon>Pseudomonadota</taxon>
        <taxon>Alphaproteobacteria</taxon>
        <taxon>Caulobacterales</taxon>
        <taxon>Caulobacteraceae</taxon>
        <taxon>Phenylobacterium</taxon>
    </lineage>
</organism>
<evidence type="ECO:0000259" key="3">
    <source>
        <dbReference type="Pfam" id="PF01494"/>
    </source>
</evidence>
<sequence length="394" mass="42523">MRIAVVGCGVAGMAAALALARRGHAVVCLEAFEQARPLGSGLLLQPSGLAALRALGLAEEVVERGSLIRHLDGRDLAGRRIMDMRYADWRPGAFGVGTHRATLFGVLHGALAPAGVEVRHGVEVVGWENADAPRLLDARGGNHGPFDLVIVADGSASRLRELVRPGVRARPYAWGAVWANAHDTDGAFDGALHQRYHRASTMMGVLPIGRGPEGRGLVSFFWSLPCTEMDGFLAGDLEAWGRQAIGMWPQAEPIIAQFDRPELFSRAVYRDVQAGRWSNGRFLLIGDAAHGTSPQLGQGANLGLVDAVELAERLTPDARRSIRGFQAARRRHAGLYQFISRRLTPLFQSSGWIGPLVRDLVFTPLSKAPGGRYLGARVLTGTLRLGRTPRSLRP</sequence>
<protein>
    <submittedName>
        <fullName evidence="4">2-polyprenyl-6-methoxyphenol hydroxylase-like FAD-dependent oxidoreductase</fullName>
    </submittedName>
</protein>
<dbReference type="PANTHER" id="PTHR13789:SF309">
    <property type="entry name" value="PUTATIVE (AFU_ORTHOLOGUE AFUA_6G14510)-RELATED"/>
    <property type="match status" value="1"/>
</dbReference>
<dbReference type="SUPFAM" id="SSF51905">
    <property type="entry name" value="FAD/NAD(P)-binding domain"/>
    <property type="match status" value="1"/>
</dbReference>
<keyword evidence="2" id="KW-0503">Monooxygenase</keyword>
<evidence type="ECO:0000313" key="4">
    <source>
        <dbReference type="EMBL" id="MET3526720.1"/>
    </source>
</evidence>
<name>A0ABV2EI53_9CAUL</name>
<accession>A0ABV2EI53</accession>
<comment type="caution">
    <text evidence="4">The sequence shown here is derived from an EMBL/GenBank/DDBJ whole genome shotgun (WGS) entry which is preliminary data.</text>
</comment>
<proteinExistence type="predicted"/>
<dbReference type="InterPro" id="IPR036188">
    <property type="entry name" value="FAD/NAD-bd_sf"/>
</dbReference>
<keyword evidence="1" id="KW-0560">Oxidoreductase</keyword>
<dbReference type="Proteomes" id="UP001549110">
    <property type="component" value="Unassembled WGS sequence"/>
</dbReference>
<feature type="domain" description="FAD-binding" evidence="3">
    <location>
        <begin position="3"/>
        <end position="314"/>
    </location>
</feature>
<dbReference type="InterPro" id="IPR002938">
    <property type="entry name" value="FAD-bd"/>
</dbReference>
<evidence type="ECO:0000256" key="2">
    <source>
        <dbReference type="ARBA" id="ARBA00023033"/>
    </source>
</evidence>